<dbReference type="InterPro" id="IPR007588">
    <property type="entry name" value="Znf_FLYWCH"/>
</dbReference>
<evidence type="ECO:0000313" key="7">
    <source>
        <dbReference type="Proteomes" id="UP001154114"/>
    </source>
</evidence>
<keyword evidence="7" id="KW-1185">Reference proteome</keyword>
<evidence type="ECO:0000259" key="5">
    <source>
        <dbReference type="Pfam" id="PF04500"/>
    </source>
</evidence>
<keyword evidence="2" id="KW-0863">Zinc-finger</keyword>
<evidence type="ECO:0000256" key="2">
    <source>
        <dbReference type="ARBA" id="ARBA00022771"/>
    </source>
</evidence>
<name>A0A9N8KX10_CHRIL</name>
<evidence type="ECO:0000256" key="4">
    <source>
        <dbReference type="SAM" id="MobiDB-lite"/>
    </source>
</evidence>
<keyword evidence="1" id="KW-0479">Metal-binding</keyword>
<reference evidence="6" key="1">
    <citation type="submission" date="2021-12" db="EMBL/GenBank/DDBJ databases">
        <authorList>
            <person name="King R."/>
        </authorList>
    </citation>
    <scope>NUCLEOTIDE SEQUENCE</scope>
</reference>
<feature type="region of interest" description="Disordered" evidence="4">
    <location>
        <begin position="44"/>
        <end position="70"/>
    </location>
</feature>
<sequence>MIPTRKKSLMMVNGFTYSQYSPMFWYCTKMRKGCRARAKTDAEGRLTSVRADHDHPPPNHYDTNSKEESDDGERLYLLAVQTEVLVLYEEAVQCLSSQSQNGRCRRSALRTGRPQPLTTENRHGCPAKAKTDAEGQLIFLREDHDHPPPKYFVTKNGEYVKTVIMIPTRKKSLMMVNGFTYSQYSPMFWYCTRKLSTACPARARTDATGALRYVQEDHNHSPPKYFVSKTGEYIKTG</sequence>
<feature type="domain" description="FLYWCH-type" evidence="5">
    <location>
        <begin position="166"/>
        <end position="220"/>
    </location>
</feature>
<dbReference type="OrthoDB" id="7485060at2759"/>
<dbReference type="AlphaFoldDB" id="A0A9N8KX10"/>
<protein>
    <recommendedName>
        <fullName evidence="5">FLYWCH-type domain-containing protein</fullName>
    </recommendedName>
</protein>
<keyword evidence="3" id="KW-0862">Zinc</keyword>
<evidence type="ECO:0000313" key="6">
    <source>
        <dbReference type="EMBL" id="CAD0200273.1"/>
    </source>
</evidence>
<evidence type="ECO:0000256" key="1">
    <source>
        <dbReference type="ARBA" id="ARBA00022723"/>
    </source>
</evidence>
<feature type="domain" description="FLYWCH-type" evidence="5">
    <location>
        <begin position="3"/>
        <end position="55"/>
    </location>
</feature>
<dbReference type="GO" id="GO:0008270">
    <property type="term" value="F:zinc ion binding"/>
    <property type="evidence" value="ECO:0007669"/>
    <property type="project" value="UniProtKB-KW"/>
</dbReference>
<evidence type="ECO:0000256" key="3">
    <source>
        <dbReference type="ARBA" id="ARBA00022833"/>
    </source>
</evidence>
<dbReference type="Proteomes" id="UP001154114">
    <property type="component" value="Chromosome 12"/>
</dbReference>
<feature type="region of interest" description="Disordered" evidence="4">
    <location>
        <begin position="105"/>
        <end position="127"/>
    </location>
</feature>
<organism evidence="6 7">
    <name type="scientific">Chrysodeixis includens</name>
    <name type="common">Soybean looper</name>
    <name type="synonym">Pseudoplusia includens</name>
    <dbReference type="NCBI Taxonomy" id="689277"/>
    <lineage>
        <taxon>Eukaryota</taxon>
        <taxon>Metazoa</taxon>
        <taxon>Ecdysozoa</taxon>
        <taxon>Arthropoda</taxon>
        <taxon>Hexapoda</taxon>
        <taxon>Insecta</taxon>
        <taxon>Pterygota</taxon>
        <taxon>Neoptera</taxon>
        <taxon>Endopterygota</taxon>
        <taxon>Lepidoptera</taxon>
        <taxon>Glossata</taxon>
        <taxon>Ditrysia</taxon>
        <taxon>Noctuoidea</taxon>
        <taxon>Noctuidae</taxon>
        <taxon>Plusiinae</taxon>
        <taxon>Chrysodeixis</taxon>
    </lineage>
</organism>
<dbReference type="EMBL" id="LR824015">
    <property type="protein sequence ID" value="CAD0200273.1"/>
    <property type="molecule type" value="Genomic_DNA"/>
</dbReference>
<feature type="compositionally biased region" description="Basic and acidic residues" evidence="4">
    <location>
        <begin position="44"/>
        <end position="67"/>
    </location>
</feature>
<proteinExistence type="predicted"/>
<dbReference type="Gene3D" id="2.20.25.240">
    <property type="match status" value="2"/>
</dbReference>
<gene>
    <name evidence="6" type="ORF">CINC_LOCUS1960</name>
</gene>
<accession>A0A9N8KX10</accession>
<dbReference type="Pfam" id="PF04500">
    <property type="entry name" value="FLYWCH"/>
    <property type="match status" value="2"/>
</dbReference>